<dbReference type="Pfam" id="PF19089">
    <property type="entry name" value="DUF5777"/>
    <property type="match status" value="1"/>
</dbReference>
<comment type="caution">
    <text evidence="2">The sequence shown here is derived from an EMBL/GenBank/DDBJ whole genome shotgun (WGS) entry which is preliminary data.</text>
</comment>
<evidence type="ECO:0000313" key="3">
    <source>
        <dbReference type="Proteomes" id="UP001589607"/>
    </source>
</evidence>
<protein>
    <submittedName>
        <fullName evidence="2">DUF5777 family beta-barrel protein</fullName>
    </submittedName>
</protein>
<feature type="domain" description="DUF5777" evidence="1">
    <location>
        <begin position="38"/>
        <end position="281"/>
    </location>
</feature>
<reference evidence="2 3" key="1">
    <citation type="submission" date="2024-09" db="EMBL/GenBank/DDBJ databases">
        <authorList>
            <person name="Sun Q."/>
            <person name="Mori K."/>
        </authorList>
    </citation>
    <scope>NUCLEOTIDE SEQUENCE [LARGE SCALE GENOMIC DNA]</scope>
    <source>
        <strain evidence="2 3">CECT 7955</strain>
    </source>
</reference>
<evidence type="ECO:0000313" key="2">
    <source>
        <dbReference type="EMBL" id="MFB9096801.1"/>
    </source>
</evidence>
<gene>
    <name evidence="2" type="ORF">ACFFVF_09760</name>
</gene>
<dbReference type="EMBL" id="JBHMEY010000020">
    <property type="protein sequence ID" value="MFB9096801.1"/>
    <property type="molecule type" value="Genomic_DNA"/>
</dbReference>
<name>A0ABV5GN96_9FLAO</name>
<dbReference type="Proteomes" id="UP001589607">
    <property type="component" value="Unassembled WGS sequence"/>
</dbReference>
<dbReference type="InterPro" id="IPR045916">
    <property type="entry name" value="DUF5777"/>
</dbReference>
<sequence>MKKVILAILCPFFIYAQDDLFSEIDTDSTGTFVETSAFKSMKIVNLESTKLAAKGDFYFIVAHRFGSVKNGIDTFFGLDDANTQIKMLYGVNDWLTIHASRSGFQKSYEGAIKYRLKAQEVDGFPVTIVGFNSVVVNSELDKDLLPKLKFENRLNYTTQLLVSRKFSESLSLELAPTYFHENYVVNDDQENSQFAIGVGGRYKISKRVALTMDYAAHMNRASNSLARNPMSVGVDIETGGHVFQLHFTNAQAMNETGYLGNAFGDWSKGDVFFGFNLVRVF</sequence>
<dbReference type="RefSeq" id="WP_236456770.1">
    <property type="nucleotide sequence ID" value="NZ_CBCSGE010000018.1"/>
</dbReference>
<evidence type="ECO:0000259" key="1">
    <source>
        <dbReference type="Pfam" id="PF19089"/>
    </source>
</evidence>
<keyword evidence="3" id="KW-1185">Reference proteome</keyword>
<organism evidence="2 3">
    <name type="scientific">Flavobacterium jumunjinense</name>
    <dbReference type="NCBI Taxonomy" id="998845"/>
    <lineage>
        <taxon>Bacteria</taxon>
        <taxon>Pseudomonadati</taxon>
        <taxon>Bacteroidota</taxon>
        <taxon>Flavobacteriia</taxon>
        <taxon>Flavobacteriales</taxon>
        <taxon>Flavobacteriaceae</taxon>
        <taxon>Flavobacterium</taxon>
    </lineage>
</organism>
<proteinExistence type="predicted"/>
<accession>A0ABV5GN96</accession>